<accession>A0AAE0ZK23</accession>
<dbReference type="Proteomes" id="UP001283361">
    <property type="component" value="Unassembled WGS sequence"/>
</dbReference>
<proteinExistence type="predicted"/>
<evidence type="ECO:0000313" key="2">
    <source>
        <dbReference type="Proteomes" id="UP001283361"/>
    </source>
</evidence>
<dbReference type="EMBL" id="JAWDGP010003865">
    <property type="protein sequence ID" value="KAK3770201.1"/>
    <property type="molecule type" value="Genomic_DNA"/>
</dbReference>
<gene>
    <name evidence="1" type="ORF">RRG08_038712</name>
</gene>
<organism evidence="1 2">
    <name type="scientific">Elysia crispata</name>
    <name type="common">lettuce slug</name>
    <dbReference type="NCBI Taxonomy" id="231223"/>
    <lineage>
        <taxon>Eukaryota</taxon>
        <taxon>Metazoa</taxon>
        <taxon>Spiralia</taxon>
        <taxon>Lophotrochozoa</taxon>
        <taxon>Mollusca</taxon>
        <taxon>Gastropoda</taxon>
        <taxon>Heterobranchia</taxon>
        <taxon>Euthyneura</taxon>
        <taxon>Panpulmonata</taxon>
        <taxon>Sacoglossa</taxon>
        <taxon>Placobranchoidea</taxon>
        <taxon>Plakobranchidae</taxon>
        <taxon>Elysia</taxon>
    </lineage>
</organism>
<protein>
    <submittedName>
        <fullName evidence="1">Uncharacterized protein</fullName>
    </submittedName>
</protein>
<comment type="caution">
    <text evidence="1">The sequence shown here is derived from an EMBL/GenBank/DDBJ whole genome shotgun (WGS) entry which is preliminary data.</text>
</comment>
<dbReference type="AlphaFoldDB" id="A0AAE0ZK23"/>
<evidence type="ECO:0000313" key="1">
    <source>
        <dbReference type="EMBL" id="KAK3770201.1"/>
    </source>
</evidence>
<keyword evidence="2" id="KW-1185">Reference proteome</keyword>
<sequence length="154" mass="17768">MRLWDGGGWVKGRHIQYRSVVRVDGTDLRGVPALSLGMPKTDDCATNVHAVVFFSSENLSLFLSISKDEWETARTLPLSNWIFPFFMNQSMREAPTEELQSSSWEQMDDWRQWSHPGLHPSWSSAIARKGPRLTITWVVFDRHGKKFDQEIMVS</sequence>
<name>A0AAE0ZK23_9GAST</name>
<reference evidence="1" key="1">
    <citation type="journal article" date="2023" name="G3 (Bethesda)">
        <title>A reference genome for the long-term kleptoplast-retaining sea slug Elysia crispata morphotype clarki.</title>
        <authorList>
            <person name="Eastman K.E."/>
            <person name="Pendleton A.L."/>
            <person name="Shaikh M.A."/>
            <person name="Suttiyut T."/>
            <person name="Ogas R."/>
            <person name="Tomko P."/>
            <person name="Gavelis G."/>
            <person name="Widhalm J.R."/>
            <person name="Wisecaver J.H."/>
        </authorList>
    </citation>
    <scope>NUCLEOTIDE SEQUENCE</scope>
    <source>
        <strain evidence="1">ECLA1</strain>
    </source>
</reference>